<protein>
    <submittedName>
        <fullName evidence="1">Uncharacterized protein</fullName>
    </submittedName>
</protein>
<organism evidence="1">
    <name type="scientific">Arundo donax</name>
    <name type="common">Giant reed</name>
    <name type="synonym">Donax arundinaceus</name>
    <dbReference type="NCBI Taxonomy" id="35708"/>
    <lineage>
        <taxon>Eukaryota</taxon>
        <taxon>Viridiplantae</taxon>
        <taxon>Streptophyta</taxon>
        <taxon>Embryophyta</taxon>
        <taxon>Tracheophyta</taxon>
        <taxon>Spermatophyta</taxon>
        <taxon>Magnoliopsida</taxon>
        <taxon>Liliopsida</taxon>
        <taxon>Poales</taxon>
        <taxon>Poaceae</taxon>
        <taxon>PACMAD clade</taxon>
        <taxon>Arundinoideae</taxon>
        <taxon>Arundineae</taxon>
        <taxon>Arundo</taxon>
    </lineage>
</organism>
<reference evidence="1" key="1">
    <citation type="submission" date="2014-09" db="EMBL/GenBank/DDBJ databases">
        <authorList>
            <person name="Magalhaes I.L.F."/>
            <person name="Oliveira U."/>
            <person name="Santos F.R."/>
            <person name="Vidigal T.H.D.A."/>
            <person name="Brescovit A.D."/>
            <person name="Santos A.J."/>
        </authorList>
    </citation>
    <scope>NUCLEOTIDE SEQUENCE</scope>
    <source>
        <tissue evidence="1">Shoot tissue taken approximately 20 cm above the soil surface</tissue>
    </source>
</reference>
<sequence length="40" mass="4646">MPRNIILPVEWADRDSSPTPRRLTGAARRLAPTDHFAWHH</sequence>
<accession>A0A0A8YJ45</accession>
<dbReference type="AlphaFoldDB" id="A0A0A8YJ45"/>
<dbReference type="EMBL" id="GBRH01271371">
    <property type="protein sequence ID" value="JAD26524.1"/>
    <property type="molecule type" value="Transcribed_RNA"/>
</dbReference>
<evidence type="ECO:0000313" key="1">
    <source>
        <dbReference type="EMBL" id="JAD26524.1"/>
    </source>
</evidence>
<reference evidence="1" key="2">
    <citation type="journal article" date="2015" name="Data Brief">
        <title>Shoot transcriptome of the giant reed, Arundo donax.</title>
        <authorList>
            <person name="Barrero R.A."/>
            <person name="Guerrero F.D."/>
            <person name="Moolhuijzen P."/>
            <person name="Goolsby J.A."/>
            <person name="Tidwell J."/>
            <person name="Bellgard S.E."/>
            <person name="Bellgard M.I."/>
        </authorList>
    </citation>
    <scope>NUCLEOTIDE SEQUENCE</scope>
    <source>
        <tissue evidence="1">Shoot tissue taken approximately 20 cm above the soil surface</tissue>
    </source>
</reference>
<proteinExistence type="predicted"/>
<name>A0A0A8YJ45_ARUDO</name>